<proteinExistence type="predicted"/>
<dbReference type="AlphaFoldDB" id="A0A0A9AEA6"/>
<sequence length="23" mass="2539">MVGNLSCSQISHDHILKAERATQ</sequence>
<reference evidence="1" key="2">
    <citation type="journal article" date="2015" name="Data Brief">
        <title>Shoot transcriptome of the giant reed, Arundo donax.</title>
        <authorList>
            <person name="Barrero R.A."/>
            <person name="Guerrero F.D."/>
            <person name="Moolhuijzen P."/>
            <person name="Goolsby J.A."/>
            <person name="Tidwell J."/>
            <person name="Bellgard S.E."/>
            <person name="Bellgard M.I."/>
        </authorList>
    </citation>
    <scope>NUCLEOTIDE SEQUENCE</scope>
    <source>
        <tissue evidence="1">Shoot tissue taken approximately 20 cm above the soil surface</tissue>
    </source>
</reference>
<name>A0A0A9AEA6_ARUDO</name>
<protein>
    <submittedName>
        <fullName evidence="1">Uncharacterized protein</fullName>
    </submittedName>
</protein>
<organism evidence="1">
    <name type="scientific">Arundo donax</name>
    <name type="common">Giant reed</name>
    <name type="synonym">Donax arundinaceus</name>
    <dbReference type="NCBI Taxonomy" id="35708"/>
    <lineage>
        <taxon>Eukaryota</taxon>
        <taxon>Viridiplantae</taxon>
        <taxon>Streptophyta</taxon>
        <taxon>Embryophyta</taxon>
        <taxon>Tracheophyta</taxon>
        <taxon>Spermatophyta</taxon>
        <taxon>Magnoliopsida</taxon>
        <taxon>Liliopsida</taxon>
        <taxon>Poales</taxon>
        <taxon>Poaceae</taxon>
        <taxon>PACMAD clade</taxon>
        <taxon>Arundinoideae</taxon>
        <taxon>Arundineae</taxon>
        <taxon>Arundo</taxon>
    </lineage>
</organism>
<evidence type="ECO:0000313" key="1">
    <source>
        <dbReference type="EMBL" id="JAD49974.1"/>
    </source>
</evidence>
<reference evidence="1" key="1">
    <citation type="submission" date="2014-09" db="EMBL/GenBank/DDBJ databases">
        <authorList>
            <person name="Magalhaes I.L.F."/>
            <person name="Oliveira U."/>
            <person name="Santos F.R."/>
            <person name="Vidigal T.H.D.A."/>
            <person name="Brescovit A.D."/>
            <person name="Santos A.J."/>
        </authorList>
    </citation>
    <scope>NUCLEOTIDE SEQUENCE</scope>
    <source>
        <tissue evidence="1">Shoot tissue taken approximately 20 cm above the soil surface</tissue>
    </source>
</reference>
<dbReference type="EMBL" id="GBRH01247921">
    <property type="protein sequence ID" value="JAD49974.1"/>
    <property type="molecule type" value="Transcribed_RNA"/>
</dbReference>
<accession>A0A0A9AEA6</accession>